<name>A0ABD0M6Z8_9CAEN</name>
<feature type="non-terminal residue" evidence="2">
    <location>
        <position position="1"/>
    </location>
</feature>
<keyword evidence="3" id="KW-1185">Reference proteome</keyword>
<evidence type="ECO:0000313" key="2">
    <source>
        <dbReference type="EMBL" id="KAK7507452.1"/>
    </source>
</evidence>
<dbReference type="EMBL" id="JACVVK020000004">
    <property type="protein sequence ID" value="KAK7507452.1"/>
    <property type="molecule type" value="Genomic_DNA"/>
</dbReference>
<evidence type="ECO:0000313" key="3">
    <source>
        <dbReference type="Proteomes" id="UP001519460"/>
    </source>
</evidence>
<accession>A0ABD0M6Z8</accession>
<feature type="region of interest" description="Disordered" evidence="1">
    <location>
        <begin position="63"/>
        <end position="85"/>
    </location>
</feature>
<protein>
    <submittedName>
        <fullName evidence="2">Uncharacterized protein</fullName>
    </submittedName>
</protein>
<gene>
    <name evidence="2" type="ORF">BaRGS_00001387</name>
</gene>
<organism evidence="2 3">
    <name type="scientific">Batillaria attramentaria</name>
    <dbReference type="NCBI Taxonomy" id="370345"/>
    <lineage>
        <taxon>Eukaryota</taxon>
        <taxon>Metazoa</taxon>
        <taxon>Spiralia</taxon>
        <taxon>Lophotrochozoa</taxon>
        <taxon>Mollusca</taxon>
        <taxon>Gastropoda</taxon>
        <taxon>Caenogastropoda</taxon>
        <taxon>Sorbeoconcha</taxon>
        <taxon>Cerithioidea</taxon>
        <taxon>Batillariidae</taxon>
        <taxon>Batillaria</taxon>
    </lineage>
</organism>
<dbReference type="Proteomes" id="UP001519460">
    <property type="component" value="Unassembled WGS sequence"/>
</dbReference>
<proteinExistence type="predicted"/>
<sequence length="85" mass="9162">ISSTKSAQRQCKMQTTAAADEISDDAFMRPADQHSSYETACILFKRTLRATAALRGQRAVTQNSGTFASPASENTCDQSTATVRT</sequence>
<evidence type="ECO:0000256" key="1">
    <source>
        <dbReference type="SAM" id="MobiDB-lite"/>
    </source>
</evidence>
<comment type="caution">
    <text evidence="2">The sequence shown here is derived from an EMBL/GenBank/DDBJ whole genome shotgun (WGS) entry which is preliminary data.</text>
</comment>
<dbReference type="AlphaFoldDB" id="A0ABD0M6Z8"/>
<reference evidence="2 3" key="1">
    <citation type="journal article" date="2023" name="Sci. Data">
        <title>Genome assembly of the Korean intertidal mud-creeper Batillaria attramentaria.</title>
        <authorList>
            <person name="Patra A.K."/>
            <person name="Ho P.T."/>
            <person name="Jun S."/>
            <person name="Lee S.J."/>
            <person name="Kim Y."/>
            <person name="Won Y.J."/>
        </authorList>
    </citation>
    <scope>NUCLEOTIDE SEQUENCE [LARGE SCALE GENOMIC DNA]</scope>
    <source>
        <strain evidence="2">Wonlab-2016</strain>
    </source>
</reference>